<organism evidence="2 3">
    <name type="scientific">Desulfomicrobium apsheronum</name>
    <dbReference type="NCBI Taxonomy" id="52560"/>
    <lineage>
        <taxon>Bacteria</taxon>
        <taxon>Pseudomonadati</taxon>
        <taxon>Thermodesulfobacteriota</taxon>
        <taxon>Desulfovibrionia</taxon>
        <taxon>Desulfovibrionales</taxon>
        <taxon>Desulfomicrobiaceae</taxon>
        <taxon>Desulfomicrobium</taxon>
    </lineage>
</organism>
<feature type="transmembrane region" description="Helical" evidence="1">
    <location>
        <begin position="234"/>
        <end position="255"/>
    </location>
</feature>
<dbReference type="STRING" id="52560.SAMN04488082_108110"/>
<evidence type="ECO:0000256" key="1">
    <source>
        <dbReference type="SAM" id="Phobius"/>
    </source>
</evidence>
<feature type="transmembrane region" description="Helical" evidence="1">
    <location>
        <begin position="62"/>
        <end position="79"/>
    </location>
</feature>
<evidence type="ECO:0000313" key="3">
    <source>
        <dbReference type="Proteomes" id="UP000198635"/>
    </source>
</evidence>
<name>A0A1I3UTS0_9BACT</name>
<sequence length="418" mass="47170">MSKSAHMTLSVSPDATDTSPNTMETNLFFSGALNLALILLVAQACWYLVFSPEGPVRLYTPNVGVSFVITILMVIHWGVDVFDYWPFNRRWLNESPSVIRGTVLLTTYILVGFFVMFVFYYQMLGMYGPVFFSGPGLLSGGGLGQYPQTATENACFAQVMMNTCIIFFTMLWLTTLGFRPWASLGRFARGLGVFFAGLVLAILAFSVLFFPHIAYQFYPAQIFMGAKPWWIDQAMTMSSQFHFGWIVPALVLLYWTHLLWEGRPWSCISNPGNRTAVMTVSVLALGYMIMIGGNMIMDWWWDLEAFEGGATLENPAWRWNHIAEMAMFCHAAAFILANYFHNWPNVDNVALRAVLRSAIAIVGGLALSYVYYELGPLLLGTVPGIAQEGDTTLAWTVMFLILMFAHQKFFRGWPFQKR</sequence>
<dbReference type="Proteomes" id="UP000198635">
    <property type="component" value="Unassembled WGS sequence"/>
</dbReference>
<evidence type="ECO:0008006" key="4">
    <source>
        <dbReference type="Google" id="ProtNLM"/>
    </source>
</evidence>
<feature type="transmembrane region" description="Helical" evidence="1">
    <location>
        <begin position="353"/>
        <end position="372"/>
    </location>
</feature>
<feature type="transmembrane region" description="Helical" evidence="1">
    <location>
        <begin position="159"/>
        <end position="178"/>
    </location>
</feature>
<keyword evidence="1" id="KW-0472">Membrane</keyword>
<feature type="transmembrane region" description="Helical" evidence="1">
    <location>
        <begin position="99"/>
        <end position="120"/>
    </location>
</feature>
<gene>
    <name evidence="2" type="ORF">SAMN04488082_108110</name>
</gene>
<accession>A0A1I3UTS0</accession>
<keyword evidence="1" id="KW-1133">Transmembrane helix</keyword>
<feature type="transmembrane region" description="Helical" evidence="1">
    <location>
        <begin position="392"/>
        <end position="410"/>
    </location>
</feature>
<feature type="transmembrane region" description="Helical" evidence="1">
    <location>
        <begin position="127"/>
        <end position="147"/>
    </location>
</feature>
<protein>
    <recommendedName>
        <fullName evidence="4">Amino acid transporter, AAT family</fullName>
    </recommendedName>
</protein>
<dbReference type="EMBL" id="FORX01000008">
    <property type="protein sequence ID" value="SFJ86029.1"/>
    <property type="molecule type" value="Genomic_DNA"/>
</dbReference>
<feature type="transmembrane region" description="Helical" evidence="1">
    <location>
        <begin position="190"/>
        <end position="214"/>
    </location>
</feature>
<dbReference type="RefSeq" id="WP_143075585.1">
    <property type="nucleotide sequence ID" value="NZ_FORX01000008.1"/>
</dbReference>
<reference evidence="3" key="1">
    <citation type="submission" date="2016-10" db="EMBL/GenBank/DDBJ databases">
        <authorList>
            <person name="Varghese N."/>
            <person name="Submissions S."/>
        </authorList>
    </citation>
    <scope>NUCLEOTIDE SEQUENCE [LARGE SCALE GENOMIC DNA]</scope>
    <source>
        <strain evidence="3">DSM 5918</strain>
    </source>
</reference>
<feature type="transmembrane region" description="Helical" evidence="1">
    <location>
        <begin position="321"/>
        <end position="341"/>
    </location>
</feature>
<feature type="transmembrane region" description="Helical" evidence="1">
    <location>
        <begin position="276"/>
        <end position="301"/>
    </location>
</feature>
<dbReference type="AlphaFoldDB" id="A0A1I3UTS0"/>
<proteinExistence type="predicted"/>
<feature type="transmembrane region" description="Helical" evidence="1">
    <location>
        <begin position="27"/>
        <end position="50"/>
    </location>
</feature>
<evidence type="ECO:0000313" key="2">
    <source>
        <dbReference type="EMBL" id="SFJ86029.1"/>
    </source>
</evidence>
<dbReference type="OrthoDB" id="5411746at2"/>
<keyword evidence="3" id="KW-1185">Reference proteome</keyword>
<keyword evidence="1" id="KW-0812">Transmembrane</keyword>